<evidence type="ECO:0000313" key="2">
    <source>
        <dbReference type="EMBL" id="WFD03264.1"/>
    </source>
</evidence>
<evidence type="ECO:0000313" key="3">
    <source>
        <dbReference type="Proteomes" id="UP001214603"/>
    </source>
</evidence>
<accession>A0AAF0E082</accession>
<reference evidence="2" key="1">
    <citation type="submission" date="2023-03" db="EMBL/GenBank/DDBJ databases">
        <title>Mating type loci evolution in Malassezia.</title>
        <authorList>
            <person name="Coelho M.A."/>
        </authorList>
    </citation>
    <scope>NUCLEOTIDE SEQUENCE</scope>
    <source>
        <strain evidence="2">CBS 7876</strain>
    </source>
</reference>
<feature type="compositionally biased region" description="Basic and acidic residues" evidence="1">
    <location>
        <begin position="439"/>
        <end position="448"/>
    </location>
</feature>
<dbReference type="InterPro" id="IPR040227">
    <property type="entry name" value="Nibrin-rel"/>
</dbReference>
<feature type="region of interest" description="Disordered" evidence="1">
    <location>
        <begin position="343"/>
        <end position="561"/>
    </location>
</feature>
<proteinExistence type="predicted"/>
<feature type="compositionally biased region" description="Basic and acidic residues" evidence="1">
    <location>
        <begin position="390"/>
        <end position="399"/>
    </location>
</feature>
<dbReference type="PANTHER" id="PTHR12162:SF0">
    <property type="entry name" value="NIBRIN"/>
    <property type="match status" value="1"/>
</dbReference>
<protein>
    <recommendedName>
        <fullName evidence="4">BRCT domain-containing protein</fullName>
    </recommendedName>
</protein>
<name>A0AAF0E082_9BASI</name>
<feature type="region of interest" description="Disordered" evidence="1">
    <location>
        <begin position="698"/>
        <end position="721"/>
    </location>
</feature>
<evidence type="ECO:0000256" key="1">
    <source>
        <dbReference type="SAM" id="MobiDB-lite"/>
    </source>
</evidence>
<keyword evidence="3" id="KW-1185">Reference proteome</keyword>
<dbReference type="GO" id="GO:0030870">
    <property type="term" value="C:Mre11 complex"/>
    <property type="evidence" value="ECO:0007669"/>
    <property type="project" value="InterPro"/>
</dbReference>
<feature type="compositionally biased region" description="Acidic residues" evidence="1">
    <location>
        <begin position="711"/>
        <end position="721"/>
    </location>
</feature>
<dbReference type="AlphaFoldDB" id="A0AAF0E082"/>
<feature type="compositionally biased region" description="Polar residues" evidence="1">
    <location>
        <begin position="530"/>
        <end position="545"/>
    </location>
</feature>
<organism evidence="2 3">
    <name type="scientific">Malassezia obtusa</name>
    <dbReference type="NCBI Taxonomy" id="76774"/>
    <lineage>
        <taxon>Eukaryota</taxon>
        <taxon>Fungi</taxon>
        <taxon>Dikarya</taxon>
        <taxon>Basidiomycota</taxon>
        <taxon>Ustilaginomycotina</taxon>
        <taxon>Malasseziomycetes</taxon>
        <taxon>Malasseziales</taxon>
        <taxon>Malasseziaceae</taxon>
        <taxon>Malassezia</taxon>
    </lineage>
</organism>
<dbReference type="CDD" id="cd00027">
    <property type="entry name" value="BRCT"/>
    <property type="match status" value="1"/>
</dbReference>
<sequence>MTPEQVSDPSCVPQVFWTMHARSKSGSLIEGYRGKNRVEQRIRVDSPVPLSDRARVRLVGDVYLEVRWVACTFGIVRVPALDSEDARIRAAASGAHLVFVRESLDVRCTHLCVAHVRPNRMQLLALVRGLPIVTAAYVEAALACPSESAWPDSRFYTPPLDARLTPETPISAAQLAPMGRRAFLFRGTTLVFLLPGRERRYTDLEELAAAAEAHVVVHDVSRHPLATVKEAIAVLKDAQSASDAHWSASAAVVPVQETFVLCGETGAPWAATVAEAAQRLRIRVLSQGTAAVAECILQVRSCAELYAMSQGEQDSDEDATMLVSATPAPSAPLRRHERITASILDPDAEELPPTQPAGHRPYPGDISLYSPEHDGGPDADDALEITDPTSFRDEGHSLEDITDPTDYALGQASGGGASVDEAGASTRTDEPTPSAPDAMGHRVQETLHAEASSGSRSPERHEVGPENDPSPAPASPEVARPAPSPELVSQPTPDVMPSGPCASISTSQAPAPAPSIEVDAAGLPPATGPFQDSQHAFSAPLSSTPRPTPLQRRAGTRHARRSFLMDELLGVSAPRWPDQEAGDVERAQAPQAPLLASESPPGHAESPSVALDAPSSLPAPVEAAQTRTSPPRPSAPDAPRDAPPDPSPEWSLSRPSFVQVRFEPLVRKRAAACEPHANFKKFRSHARRAPRRVALVPPREAPAASAREELFLDEPSDESVR</sequence>
<dbReference type="EMBL" id="CP119936">
    <property type="protein sequence ID" value="WFD03264.1"/>
    <property type="molecule type" value="Genomic_DNA"/>
</dbReference>
<dbReference type="GO" id="GO:0003684">
    <property type="term" value="F:damaged DNA binding"/>
    <property type="evidence" value="ECO:0007669"/>
    <property type="project" value="TreeGrafter"/>
</dbReference>
<gene>
    <name evidence="2" type="ORF">MOBT1_001953</name>
</gene>
<dbReference type="GO" id="GO:0007095">
    <property type="term" value="P:mitotic G2 DNA damage checkpoint signaling"/>
    <property type="evidence" value="ECO:0007669"/>
    <property type="project" value="InterPro"/>
</dbReference>
<feature type="region of interest" description="Disordered" evidence="1">
    <location>
        <begin position="573"/>
        <end position="654"/>
    </location>
</feature>
<dbReference type="Proteomes" id="UP001214603">
    <property type="component" value="Chromosome 3"/>
</dbReference>
<evidence type="ECO:0008006" key="4">
    <source>
        <dbReference type="Google" id="ProtNLM"/>
    </source>
</evidence>
<dbReference type="GO" id="GO:0000724">
    <property type="term" value="P:double-strand break repair via homologous recombination"/>
    <property type="evidence" value="ECO:0007669"/>
    <property type="project" value="TreeGrafter"/>
</dbReference>
<dbReference type="PANTHER" id="PTHR12162">
    <property type="entry name" value="NIBRIN-RELATED"/>
    <property type="match status" value="1"/>
</dbReference>